<feature type="transmembrane region" description="Helical" evidence="8">
    <location>
        <begin position="197"/>
        <end position="220"/>
    </location>
</feature>
<evidence type="ECO:0000256" key="3">
    <source>
        <dbReference type="ARBA" id="ARBA00022692"/>
    </source>
</evidence>
<dbReference type="SMART" id="SM01320">
    <property type="entry name" value="TRP_N"/>
    <property type="match status" value="1"/>
</dbReference>
<feature type="transmembrane region" description="Helical" evidence="8">
    <location>
        <begin position="167"/>
        <end position="185"/>
    </location>
</feature>
<dbReference type="PANTHER" id="PTHR31145">
    <property type="entry name" value="INTEGRAL MEMBRANE PROTEIN (AFU_ORTHOLOGUE AFUA_7G01610)"/>
    <property type="match status" value="1"/>
</dbReference>
<proteinExistence type="inferred from homology"/>
<sequence>MLLLLLFAVIPFVAAASNGVLFTSSVTYCEPPETLLIQQFDLTYFAQNQSIFFDIAAASVQKNLNVSANIVLNAYGMTLVNITVDLCSILGGALCPLPTYQFNGSETISLPASLGVSKRIPEIAFRIPDFEAYAQLTLTEATTNDVKACVQATLSNGWSTRQPAVEWAIGILILLLLLAGLWQTLRSSLHPLLAHRLVDLFHLFQFIATTGLFSLNYSLLYRAFTLNFAWTLGLVSSSAIQAAIDSMRSRTGGTMPNSSSTSAVGLVDRKLSPWNTNLAVPSAAQSMLLADTDYTPTGYTPTNLSRIALTQVQRLDSTSAQVQTVTTSSSNVLQAGIPIYVNSIHIGSANAFDTVFIVALVILAITITLSLILYGLLLLADRLDWGSDTQRRRYRNMFPGFIKSWVLRLALIAWPPILLFAIYQWTLKDSWLSTLFSVITFLAVSALIIWPTFQMVRLVRQHSTGIFDVPDSGHYEPLYGRFRAPRYFFYIVFLAAIFLRAVVVAAGQGHGLTQIILCLIIELAIVLAHIFLKPFKTRRGDVFSAYFSIVRLVCTGLMIAFVESLTVAAIPRVAIGAVIAVILSIAVIVLVCNIVFSLVRWPWQRRARQATLTETSTLEKGQSPPRSIHDRPSSPSSASTPTARLSSSTANLTHQ</sequence>
<comment type="similarity">
    <text evidence="2">Belongs to the transient receptor potential (TRP) ion channel family.</text>
</comment>
<evidence type="ECO:0000313" key="11">
    <source>
        <dbReference type="EMBL" id="KAF7315349.1"/>
    </source>
</evidence>
<reference evidence="11" key="1">
    <citation type="submission" date="2020-05" db="EMBL/GenBank/DDBJ databases">
        <title>Mycena genomes resolve the evolution of fungal bioluminescence.</title>
        <authorList>
            <person name="Tsai I.J."/>
        </authorList>
    </citation>
    <scope>NUCLEOTIDE SEQUENCE</scope>
    <source>
        <strain evidence="11">171206Taipei</strain>
    </source>
</reference>
<evidence type="ECO:0000256" key="5">
    <source>
        <dbReference type="ARBA" id="ARBA00022989"/>
    </source>
</evidence>
<dbReference type="Pfam" id="PF06011">
    <property type="entry name" value="TRP"/>
    <property type="match status" value="1"/>
</dbReference>
<feature type="transmembrane region" description="Helical" evidence="8">
    <location>
        <begin position="487"/>
        <end position="506"/>
    </location>
</feature>
<feature type="compositionally biased region" description="Low complexity" evidence="7">
    <location>
        <begin position="633"/>
        <end position="655"/>
    </location>
</feature>
<dbReference type="Pfam" id="PF14558">
    <property type="entry name" value="TRP_N"/>
    <property type="match status" value="1"/>
</dbReference>
<evidence type="ECO:0000256" key="4">
    <source>
        <dbReference type="ARBA" id="ARBA00022729"/>
    </source>
</evidence>
<feature type="signal peptide" evidence="9">
    <location>
        <begin position="1"/>
        <end position="15"/>
    </location>
</feature>
<feature type="transmembrane region" description="Helical" evidence="8">
    <location>
        <begin position="512"/>
        <end position="532"/>
    </location>
</feature>
<feature type="transmembrane region" description="Helical" evidence="8">
    <location>
        <begin position="574"/>
        <end position="599"/>
    </location>
</feature>
<evidence type="ECO:0000256" key="9">
    <source>
        <dbReference type="SAM" id="SignalP"/>
    </source>
</evidence>
<feature type="region of interest" description="Disordered" evidence="7">
    <location>
        <begin position="614"/>
        <end position="655"/>
    </location>
</feature>
<dbReference type="GO" id="GO:0009272">
    <property type="term" value="P:fungal-type cell wall biogenesis"/>
    <property type="evidence" value="ECO:0007669"/>
    <property type="project" value="TreeGrafter"/>
</dbReference>
<evidence type="ECO:0000256" key="2">
    <source>
        <dbReference type="ARBA" id="ARBA00010642"/>
    </source>
</evidence>
<accession>A0A8H6TDL6</accession>
<comment type="caution">
    <text evidence="11">The sequence shown here is derived from an EMBL/GenBank/DDBJ whole genome shotgun (WGS) entry which is preliminary data.</text>
</comment>
<name>A0A8H6TDL6_9AGAR</name>
<comment type="subcellular location">
    <subcellularLocation>
        <location evidence="1">Membrane</location>
        <topology evidence="1">Multi-pass membrane protein</topology>
    </subcellularLocation>
</comment>
<keyword evidence="3 8" id="KW-0812">Transmembrane</keyword>
<dbReference type="Proteomes" id="UP000636479">
    <property type="component" value="Unassembled WGS sequence"/>
</dbReference>
<feature type="transmembrane region" description="Helical" evidence="8">
    <location>
        <begin position="401"/>
        <end position="425"/>
    </location>
</feature>
<dbReference type="GO" id="GO:0055085">
    <property type="term" value="P:transmembrane transport"/>
    <property type="evidence" value="ECO:0007669"/>
    <property type="project" value="TreeGrafter"/>
</dbReference>
<dbReference type="GeneID" id="59339978"/>
<dbReference type="InterPro" id="IPR032800">
    <property type="entry name" value="TRP_N"/>
</dbReference>
<dbReference type="PANTHER" id="PTHR31145:SF2">
    <property type="entry name" value="FLAVIN CARRIER PROTEIN 2"/>
    <property type="match status" value="1"/>
</dbReference>
<dbReference type="EMBL" id="JACAZF010000001">
    <property type="protein sequence ID" value="KAF7315349.1"/>
    <property type="molecule type" value="Genomic_DNA"/>
</dbReference>
<dbReference type="OrthoDB" id="2115177at2759"/>
<keyword evidence="4 9" id="KW-0732">Signal</keyword>
<keyword evidence="5 8" id="KW-1133">Transmembrane helix</keyword>
<feature type="transmembrane region" description="Helical" evidence="8">
    <location>
        <begin position="544"/>
        <end position="562"/>
    </location>
</feature>
<evidence type="ECO:0000256" key="6">
    <source>
        <dbReference type="ARBA" id="ARBA00023136"/>
    </source>
</evidence>
<dbReference type="GO" id="GO:0016020">
    <property type="term" value="C:membrane"/>
    <property type="evidence" value="ECO:0007669"/>
    <property type="project" value="UniProtKB-SubCell"/>
</dbReference>
<feature type="chain" id="PRO_5034210637" evidence="9">
    <location>
        <begin position="16"/>
        <end position="655"/>
    </location>
</feature>
<dbReference type="AlphaFoldDB" id="A0A8H6TDL6"/>
<keyword evidence="6 8" id="KW-0472">Membrane</keyword>
<feature type="transmembrane region" description="Helical" evidence="8">
    <location>
        <begin position="431"/>
        <end position="453"/>
    </location>
</feature>
<evidence type="ECO:0000256" key="8">
    <source>
        <dbReference type="SAM" id="Phobius"/>
    </source>
</evidence>
<feature type="domain" description="ML-like" evidence="10">
    <location>
        <begin position="19"/>
        <end position="161"/>
    </location>
</feature>
<gene>
    <name evidence="11" type="ORF">MIND_00049500</name>
</gene>
<evidence type="ECO:0000256" key="7">
    <source>
        <dbReference type="SAM" id="MobiDB-lite"/>
    </source>
</evidence>
<organism evidence="11 12">
    <name type="scientific">Mycena indigotica</name>
    <dbReference type="NCBI Taxonomy" id="2126181"/>
    <lineage>
        <taxon>Eukaryota</taxon>
        <taxon>Fungi</taxon>
        <taxon>Dikarya</taxon>
        <taxon>Basidiomycota</taxon>
        <taxon>Agaricomycotina</taxon>
        <taxon>Agaricomycetes</taxon>
        <taxon>Agaricomycetidae</taxon>
        <taxon>Agaricales</taxon>
        <taxon>Marasmiineae</taxon>
        <taxon>Mycenaceae</taxon>
        <taxon>Mycena</taxon>
    </lineage>
</organism>
<keyword evidence="12" id="KW-1185">Reference proteome</keyword>
<feature type="transmembrane region" description="Helical" evidence="8">
    <location>
        <begin position="355"/>
        <end position="380"/>
    </location>
</feature>
<evidence type="ECO:0000256" key="1">
    <source>
        <dbReference type="ARBA" id="ARBA00004141"/>
    </source>
</evidence>
<evidence type="ECO:0000259" key="10">
    <source>
        <dbReference type="SMART" id="SM01320"/>
    </source>
</evidence>
<protein>
    <submittedName>
        <fullName evidence="11">TRP-N domain-containing protein</fullName>
    </submittedName>
</protein>
<dbReference type="RefSeq" id="XP_037225372.1">
    <property type="nucleotide sequence ID" value="XM_037357462.1"/>
</dbReference>
<evidence type="ECO:0000313" key="12">
    <source>
        <dbReference type="Proteomes" id="UP000636479"/>
    </source>
</evidence>
<dbReference type="InterPro" id="IPR040241">
    <property type="entry name" value="TRP_Flc/Pkd2-like"/>
</dbReference>
<dbReference type="InterPro" id="IPR010308">
    <property type="entry name" value="TRP_C"/>
</dbReference>